<keyword evidence="9" id="KW-0472">Membrane</keyword>
<keyword evidence="3" id="KW-0597">Phosphoprotein</keyword>
<dbReference type="InterPro" id="IPR036890">
    <property type="entry name" value="HATPase_C_sf"/>
</dbReference>
<evidence type="ECO:0000256" key="7">
    <source>
        <dbReference type="ARBA" id="ARBA00022840"/>
    </source>
</evidence>
<dbReference type="Pfam" id="PF07730">
    <property type="entry name" value="HisKA_3"/>
    <property type="match status" value="1"/>
</dbReference>
<evidence type="ECO:0000256" key="3">
    <source>
        <dbReference type="ARBA" id="ARBA00022553"/>
    </source>
</evidence>
<dbReference type="GO" id="GO:0046983">
    <property type="term" value="F:protein dimerization activity"/>
    <property type="evidence" value="ECO:0007669"/>
    <property type="project" value="InterPro"/>
</dbReference>
<dbReference type="Gene3D" id="3.30.565.10">
    <property type="entry name" value="Histidine kinase-like ATPase, C-terminal domain"/>
    <property type="match status" value="1"/>
</dbReference>
<dbReference type="PANTHER" id="PTHR24421:SF10">
    <property type="entry name" value="NITRATE_NITRITE SENSOR PROTEIN NARQ"/>
    <property type="match status" value="1"/>
</dbReference>
<keyword evidence="5" id="KW-0547">Nucleotide-binding</keyword>
<evidence type="ECO:0000256" key="6">
    <source>
        <dbReference type="ARBA" id="ARBA00022777"/>
    </source>
</evidence>
<keyword evidence="6 11" id="KW-0418">Kinase</keyword>
<dbReference type="EMBL" id="PPWZ01000092">
    <property type="protein sequence ID" value="POH35951.1"/>
    <property type="molecule type" value="Genomic_DNA"/>
</dbReference>
<gene>
    <name evidence="11" type="ORF">C2R26_10930</name>
</gene>
<dbReference type="GO" id="GO:0016020">
    <property type="term" value="C:membrane"/>
    <property type="evidence" value="ECO:0007669"/>
    <property type="project" value="InterPro"/>
</dbReference>
<dbReference type="Gene3D" id="1.20.5.1930">
    <property type="match status" value="1"/>
</dbReference>
<comment type="caution">
    <text evidence="11">The sequence shown here is derived from an EMBL/GenBank/DDBJ whole genome shotgun (WGS) entry which is preliminary data.</text>
</comment>
<dbReference type="GO" id="GO:0000155">
    <property type="term" value="F:phosphorelay sensor kinase activity"/>
    <property type="evidence" value="ECO:0007669"/>
    <property type="project" value="InterPro"/>
</dbReference>
<evidence type="ECO:0000256" key="4">
    <source>
        <dbReference type="ARBA" id="ARBA00022679"/>
    </source>
</evidence>
<comment type="catalytic activity">
    <reaction evidence="1">
        <text>ATP + protein L-histidine = ADP + protein N-phospho-L-histidine.</text>
        <dbReference type="EC" id="2.7.13.3"/>
    </reaction>
</comment>
<keyword evidence="8" id="KW-0902">Two-component regulatory system</keyword>
<dbReference type="PANTHER" id="PTHR24421">
    <property type="entry name" value="NITRATE/NITRITE SENSOR PROTEIN NARX-RELATED"/>
    <property type="match status" value="1"/>
</dbReference>
<keyword evidence="4" id="KW-0808">Transferase</keyword>
<dbReference type="GO" id="GO:0005524">
    <property type="term" value="F:ATP binding"/>
    <property type="evidence" value="ECO:0007669"/>
    <property type="project" value="UniProtKB-KW"/>
</dbReference>
<feature type="transmembrane region" description="Helical" evidence="9">
    <location>
        <begin position="7"/>
        <end position="28"/>
    </location>
</feature>
<dbReference type="SUPFAM" id="SSF55874">
    <property type="entry name" value="ATPase domain of HSP90 chaperone/DNA topoisomerase II/histidine kinase"/>
    <property type="match status" value="1"/>
</dbReference>
<evidence type="ECO:0000256" key="8">
    <source>
        <dbReference type="ARBA" id="ARBA00023012"/>
    </source>
</evidence>
<evidence type="ECO:0000313" key="11">
    <source>
        <dbReference type="EMBL" id="POH35951.1"/>
    </source>
</evidence>
<keyword evidence="9" id="KW-1133">Transmembrane helix</keyword>
<evidence type="ECO:0000259" key="10">
    <source>
        <dbReference type="Pfam" id="PF07730"/>
    </source>
</evidence>
<dbReference type="EC" id="2.7.13.3" evidence="2"/>
<sequence>MHFKKHLGFYLRILTLLIVILEIVVTNLAFQKKLILLSLLAIALVLDIAIHNPWYRIKNNKIFECLTYLIFILLGPVQLYGPLTILVIYYYFMVVATAEFTVKHQPRLKHFIIIQFIIYFSFFTIPTIKNYDFSSWKTYIALIFSPYTIQFWSTYLISYLYLNLLEKNRAIDGLNKELMTKVEQLQDYSNQIKELTLIEERQRISQNLHDMLGHSLIVLRLHLDALNQFIDTDPKKSHQILDKSKGIIDHSLVELRETVNELKETKELADLNSALEELGNSISVTDKVKVNLQKYFDVNRLDISVKDLIYKTSQEFITNSIKHGQSSLITIKLRLKNQTLIFNLSNNGLDANNIVASNGLKGIEHRVKNLNGTVSFSSNQPSGFKTDITIPIGVKIND</sequence>
<reference evidence="11" key="1">
    <citation type="submission" date="2018-01" db="EMBL/GenBank/DDBJ databases">
        <title>Genome sequnecing of Lactobacillus formosensis KACC 18721.</title>
        <authorList>
            <person name="Kim S.-J."/>
            <person name="Heo J."/>
        </authorList>
    </citation>
    <scope>NUCLEOTIDE SEQUENCE</scope>
    <source>
        <strain evidence="11">KACC 18721</strain>
    </source>
</reference>
<organism evidence="11">
    <name type="scientific">Companilactobacillus formosensis</name>
    <dbReference type="NCBI Taxonomy" id="1617889"/>
    <lineage>
        <taxon>Bacteria</taxon>
        <taxon>Bacillati</taxon>
        <taxon>Bacillota</taxon>
        <taxon>Bacilli</taxon>
        <taxon>Lactobacillales</taxon>
        <taxon>Lactobacillaceae</taxon>
        <taxon>Companilactobacillus</taxon>
    </lineage>
</organism>
<name>A0A2P4R3Z7_9LACO</name>
<feature type="transmembrane region" description="Helical" evidence="9">
    <location>
        <begin position="111"/>
        <end position="128"/>
    </location>
</feature>
<dbReference type="InterPro" id="IPR050482">
    <property type="entry name" value="Sensor_HK_TwoCompSys"/>
</dbReference>
<keyword evidence="7" id="KW-0067">ATP-binding</keyword>
<feature type="transmembrane region" description="Helical" evidence="9">
    <location>
        <begin position="34"/>
        <end position="54"/>
    </location>
</feature>
<protein>
    <recommendedName>
        <fullName evidence="2">histidine kinase</fullName>
        <ecNumber evidence="2">2.7.13.3</ecNumber>
    </recommendedName>
</protein>
<accession>A0A2P4R3Z7</accession>
<evidence type="ECO:0000256" key="2">
    <source>
        <dbReference type="ARBA" id="ARBA00012438"/>
    </source>
</evidence>
<keyword evidence="9" id="KW-0812">Transmembrane</keyword>
<evidence type="ECO:0000256" key="1">
    <source>
        <dbReference type="ARBA" id="ARBA00000085"/>
    </source>
</evidence>
<proteinExistence type="predicted"/>
<evidence type="ECO:0000256" key="9">
    <source>
        <dbReference type="SAM" id="Phobius"/>
    </source>
</evidence>
<dbReference type="InterPro" id="IPR011712">
    <property type="entry name" value="Sig_transdc_His_kin_sub3_dim/P"/>
</dbReference>
<feature type="transmembrane region" description="Helical" evidence="9">
    <location>
        <begin position="66"/>
        <end position="91"/>
    </location>
</feature>
<evidence type="ECO:0000256" key="5">
    <source>
        <dbReference type="ARBA" id="ARBA00022741"/>
    </source>
</evidence>
<feature type="domain" description="Signal transduction histidine kinase subgroup 3 dimerisation and phosphoacceptor" evidence="10">
    <location>
        <begin position="200"/>
        <end position="265"/>
    </location>
</feature>
<feature type="transmembrane region" description="Helical" evidence="9">
    <location>
        <begin position="140"/>
        <end position="162"/>
    </location>
</feature>
<dbReference type="AlphaFoldDB" id="A0A2P4R3Z7"/>